<proteinExistence type="predicted"/>
<sequence>MRLIYFITFLLSVSSVAQIVNIPDANFKNVLLNQNCADFDNDGVYDGDVDTNNDGEIQVSEAEAVLRLRGTNEGIVSVEGIESFVNIEILTLFGNDITEIDLSQLSELTHIFLSGSELTTLDVSQNPNLIRLGAIGNNLSSIDVSNNTLLEIIDIRENQISTLDVSQNIILEELNIGYNLLTSLDVSQNTNLRRLWSWNNELTYLNVRNGNNNSMSVMVATSNKNLPCILVDDENATRPTCTEDWGWCKDEEAIYSEDCTLDIDDFNSDKLTVYPNPANNLIQIDSAMPIKCIKLYNSIGGLVIEKETNVDTIDISNLQSGIYFLQINNFDNRISKKIVKL</sequence>
<dbReference type="EMBL" id="QVID01000001">
    <property type="protein sequence ID" value="RFN59322.1"/>
    <property type="molecule type" value="Genomic_DNA"/>
</dbReference>
<evidence type="ECO:0000313" key="7">
    <source>
        <dbReference type="Proteomes" id="UP000261082"/>
    </source>
</evidence>
<organism evidence="6 7">
    <name type="scientific">Marixanthomonas ophiurae</name>
    <dbReference type="NCBI Taxonomy" id="387659"/>
    <lineage>
        <taxon>Bacteria</taxon>
        <taxon>Pseudomonadati</taxon>
        <taxon>Bacteroidota</taxon>
        <taxon>Flavobacteriia</taxon>
        <taxon>Flavobacteriales</taxon>
        <taxon>Flavobacteriaceae</taxon>
        <taxon>Marixanthomonas</taxon>
    </lineage>
</organism>
<dbReference type="OrthoDB" id="8901262at2"/>
<feature type="domain" description="Secretion system C-terminal sorting" evidence="5">
    <location>
        <begin position="273"/>
        <end position="339"/>
    </location>
</feature>
<dbReference type="Gene3D" id="3.80.10.10">
    <property type="entry name" value="Ribonuclease Inhibitor"/>
    <property type="match status" value="1"/>
</dbReference>
<feature type="signal peptide" evidence="4">
    <location>
        <begin position="1"/>
        <end position="17"/>
    </location>
</feature>
<dbReference type="RefSeq" id="WP_117158320.1">
    <property type="nucleotide sequence ID" value="NZ_QVID01000001.1"/>
</dbReference>
<evidence type="ECO:0000256" key="1">
    <source>
        <dbReference type="ARBA" id="ARBA00022614"/>
    </source>
</evidence>
<dbReference type="InterPro" id="IPR026444">
    <property type="entry name" value="Secre_tail"/>
</dbReference>
<evidence type="ECO:0000256" key="3">
    <source>
        <dbReference type="ARBA" id="ARBA00022737"/>
    </source>
</evidence>
<keyword evidence="7" id="KW-1185">Reference proteome</keyword>
<name>A0A3E1QB10_9FLAO</name>
<dbReference type="PANTHER" id="PTHR47566">
    <property type="match status" value="1"/>
</dbReference>
<dbReference type="AlphaFoldDB" id="A0A3E1QB10"/>
<dbReference type="InterPro" id="IPR032675">
    <property type="entry name" value="LRR_dom_sf"/>
</dbReference>
<protein>
    <submittedName>
        <fullName evidence="6">T9SS C-terminal target domain-containing protein</fullName>
    </submittedName>
</protein>
<dbReference type="PANTHER" id="PTHR47566:SF1">
    <property type="entry name" value="PROTEIN NUD1"/>
    <property type="match status" value="1"/>
</dbReference>
<dbReference type="GO" id="GO:0035591">
    <property type="term" value="F:signaling adaptor activity"/>
    <property type="evidence" value="ECO:0007669"/>
    <property type="project" value="TreeGrafter"/>
</dbReference>
<keyword evidence="1" id="KW-0433">Leucine-rich repeat</keyword>
<evidence type="ECO:0000256" key="4">
    <source>
        <dbReference type="SAM" id="SignalP"/>
    </source>
</evidence>
<dbReference type="SUPFAM" id="SSF52058">
    <property type="entry name" value="L domain-like"/>
    <property type="match status" value="1"/>
</dbReference>
<dbReference type="NCBIfam" id="TIGR04183">
    <property type="entry name" value="Por_Secre_tail"/>
    <property type="match status" value="1"/>
</dbReference>
<dbReference type="Pfam" id="PF18962">
    <property type="entry name" value="Por_Secre_tail"/>
    <property type="match status" value="1"/>
</dbReference>
<gene>
    <name evidence="6" type="ORF">DZ858_04445</name>
</gene>
<comment type="caution">
    <text evidence="6">The sequence shown here is derived from an EMBL/GenBank/DDBJ whole genome shotgun (WGS) entry which is preliminary data.</text>
</comment>
<reference evidence="6 7" key="1">
    <citation type="journal article" date="2007" name="Int. J. Syst. Evol. Microbiol.">
        <title>Marixanthomonas ophiurae gen. nov., sp. nov., a marine bacterium of the family Flavobacteriaceae isolated from a deep-sea brittle star.</title>
        <authorList>
            <person name="Romanenko L.A."/>
            <person name="Uchino M."/>
            <person name="Frolova G.M."/>
            <person name="Mikhailov V.V."/>
        </authorList>
    </citation>
    <scope>NUCLEOTIDE SEQUENCE [LARGE SCALE GENOMIC DNA]</scope>
    <source>
        <strain evidence="6 7">KMM 3046</strain>
    </source>
</reference>
<evidence type="ECO:0000256" key="2">
    <source>
        <dbReference type="ARBA" id="ARBA00022729"/>
    </source>
</evidence>
<feature type="chain" id="PRO_5017734581" evidence="4">
    <location>
        <begin position="18"/>
        <end position="341"/>
    </location>
</feature>
<evidence type="ECO:0000259" key="5">
    <source>
        <dbReference type="Pfam" id="PF18962"/>
    </source>
</evidence>
<dbReference type="InterPro" id="IPR052574">
    <property type="entry name" value="CDIRP"/>
</dbReference>
<keyword evidence="3" id="KW-0677">Repeat</keyword>
<keyword evidence="2 4" id="KW-0732">Signal</keyword>
<dbReference type="Proteomes" id="UP000261082">
    <property type="component" value="Unassembled WGS sequence"/>
</dbReference>
<accession>A0A3E1QB10</accession>
<evidence type="ECO:0000313" key="6">
    <source>
        <dbReference type="EMBL" id="RFN59322.1"/>
    </source>
</evidence>